<evidence type="ECO:0000259" key="2">
    <source>
        <dbReference type="Pfam" id="PF13546"/>
    </source>
</evidence>
<accession>A0A1N7RXY2</accession>
<dbReference type="Pfam" id="PF13546">
    <property type="entry name" value="DDE_5"/>
    <property type="match status" value="1"/>
</dbReference>
<evidence type="ECO:0000256" key="1">
    <source>
        <dbReference type="SAM" id="MobiDB-lite"/>
    </source>
</evidence>
<organism evidence="3 4">
    <name type="scientific">Paraburkholderia ribeironis</name>
    <dbReference type="NCBI Taxonomy" id="1247936"/>
    <lineage>
        <taxon>Bacteria</taxon>
        <taxon>Pseudomonadati</taxon>
        <taxon>Pseudomonadota</taxon>
        <taxon>Betaproteobacteria</taxon>
        <taxon>Burkholderiales</taxon>
        <taxon>Burkholderiaceae</taxon>
        <taxon>Paraburkholderia</taxon>
    </lineage>
</organism>
<name>A0A1N7RXY2_9BURK</name>
<dbReference type="AlphaFoldDB" id="A0A1N7RXY2"/>
<evidence type="ECO:0000313" key="4">
    <source>
        <dbReference type="Proteomes" id="UP000187012"/>
    </source>
</evidence>
<feature type="region of interest" description="Disordered" evidence="1">
    <location>
        <begin position="1"/>
        <end position="20"/>
    </location>
</feature>
<feature type="domain" description="Transposase IS701-like DDE" evidence="2">
    <location>
        <begin position="9"/>
        <end position="60"/>
    </location>
</feature>
<proteinExistence type="predicted"/>
<gene>
    <name evidence="3" type="ORF">BN2475_240018</name>
</gene>
<dbReference type="EMBL" id="CYGX02000024">
    <property type="protein sequence ID" value="SIT39998.1"/>
    <property type="molecule type" value="Genomic_DNA"/>
</dbReference>
<keyword evidence="4" id="KW-1185">Reference proteome</keyword>
<dbReference type="InterPro" id="IPR038721">
    <property type="entry name" value="IS701-like_DDE_dom"/>
</dbReference>
<evidence type="ECO:0000313" key="3">
    <source>
        <dbReference type="EMBL" id="SIT39998.1"/>
    </source>
</evidence>
<protein>
    <recommendedName>
        <fullName evidence="2">Transposase IS701-like DDE domain-containing protein</fullName>
    </recommendedName>
</protein>
<reference evidence="3 4" key="1">
    <citation type="submission" date="2016-12" db="EMBL/GenBank/DDBJ databases">
        <authorList>
            <person name="Song W.-J."/>
            <person name="Kurnit D.M."/>
        </authorList>
    </citation>
    <scope>NUCLEOTIDE SEQUENCE [LARGE SCALE GENOMIC DNA]</scope>
    <source>
        <strain evidence="3 4">STM7296</strain>
    </source>
</reference>
<dbReference type="Proteomes" id="UP000187012">
    <property type="component" value="Unassembled WGS sequence"/>
</dbReference>
<dbReference type="STRING" id="1247936.BN2475_240018"/>
<sequence length="63" mass="6404">MTDSIVADQSGAPDGVVPADAGYGNDAAFRDAVGELELQCALGIVSAFHMGQQAERPAPTGRT</sequence>